<dbReference type="Pfam" id="PF13525">
    <property type="entry name" value="YfiO"/>
    <property type="match status" value="1"/>
</dbReference>
<feature type="signal peptide" evidence="4">
    <location>
        <begin position="1"/>
        <end position="21"/>
    </location>
</feature>
<dbReference type="EMBL" id="FXTB01000001">
    <property type="protein sequence ID" value="SMO41003.1"/>
    <property type="molecule type" value="Genomic_DNA"/>
</dbReference>
<dbReference type="OrthoDB" id="9770761at2"/>
<dbReference type="PROSITE" id="PS51257">
    <property type="entry name" value="PROKAR_LIPOPROTEIN"/>
    <property type="match status" value="1"/>
</dbReference>
<keyword evidence="7" id="KW-1185">Reference proteome</keyword>
<feature type="chain" id="PRO_5022161639" evidence="4">
    <location>
        <begin position="22"/>
        <end position="270"/>
    </location>
</feature>
<reference evidence="6 7" key="1">
    <citation type="submission" date="2017-05" db="EMBL/GenBank/DDBJ databases">
        <authorList>
            <person name="Varghese N."/>
            <person name="Submissions S."/>
        </authorList>
    </citation>
    <scope>NUCLEOTIDE SEQUENCE [LARGE SCALE GENOMIC DNA]</scope>
    <source>
        <strain evidence="6 7">DSM 27040</strain>
    </source>
</reference>
<dbReference type="NCBIfam" id="TIGR03302">
    <property type="entry name" value="OM_YfiO"/>
    <property type="match status" value="1"/>
</dbReference>
<feature type="domain" description="Outer membrane lipoprotein BamD-like" evidence="5">
    <location>
        <begin position="33"/>
        <end position="208"/>
    </location>
</feature>
<evidence type="ECO:0000259" key="5">
    <source>
        <dbReference type="Pfam" id="PF13525"/>
    </source>
</evidence>
<dbReference type="Gene3D" id="1.25.40.10">
    <property type="entry name" value="Tetratricopeptide repeat domain"/>
    <property type="match status" value="1"/>
</dbReference>
<evidence type="ECO:0000256" key="2">
    <source>
        <dbReference type="ARBA" id="ARBA00023136"/>
    </source>
</evidence>
<protein>
    <submittedName>
        <fullName evidence="6">Beta-barrel assembly machine subunit BamD</fullName>
    </submittedName>
</protein>
<dbReference type="AlphaFoldDB" id="A0A521B1M0"/>
<evidence type="ECO:0000256" key="1">
    <source>
        <dbReference type="ARBA" id="ARBA00022729"/>
    </source>
</evidence>
<keyword evidence="1 4" id="KW-0732">Signal</keyword>
<evidence type="ECO:0000256" key="3">
    <source>
        <dbReference type="ARBA" id="ARBA00023237"/>
    </source>
</evidence>
<name>A0A521B1M0_SACCC</name>
<keyword evidence="3" id="KW-0998">Cell outer membrane</keyword>
<dbReference type="InterPro" id="IPR011990">
    <property type="entry name" value="TPR-like_helical_dom_sf"/>
</dbReference>
<sequence length="270" mass="31794">MRKFLAALILIPLLLSCSQYQKVLKSTDYEFKYAKAMEYFEKEDFMRAATLLNELQGVYRGTDKAETINYTYASCLYGLNDYIMAGHYYRQFVKTFPSSQRNEECQFMSGYCYYMTSPKPRLDQTDTYNAINEFQLFVNLYPRSERVAEANRLMDELRDKLVYKSYLSAKLYFGLGDYMGNNYLSAVIAAQNSLKEFPDTKYREELSFLILEAKYIQAVNSVISKKEERMRDAIDEYFSFINEFPESQYLNRAVKIYNDAAKNINFEETN</sequence>
<keyword evidence="2" id="KW-0472">Membrane</keyword>
<evidence type="ECO:0000313" key="6">
    <source>
        <dbReference type="EMBL" id="SMO41003.1"/>
    </source>
</evidence>
<dbReference type="Proteomes" id="UP000319040">
    <property type="component" value="Unassembled WGS sequence"/>
</dbReference>
<organism evidence="6 7">
    <name type="scientific">Saccharicrinis carchari</name>
    <dbReference type="NCBI Taxonomy" id="1168039"/>
    <lineage>
        <taxon>Bacteria</taxon>
        <taxon>Pseudomonadati</taxon>
        <taxon>Bacteroidota</taxon>
        <taxon>Bacteroidia</taxon>
        <taxon>Marinilabiliales</taxon>
        <taxon>Marinilabiliaceae</taxon>
        <taxon>Saccharicrinis</taxon>
    </lineage>
</organism>
<dbReference type="SUPFAM" id="SSF48452">
    <property type="entry name" value="TPR-like"/>
    <property type="match status" value="1"/>
</dbReference>
<evidence type="ECO:0000256" key="4">
    <source>
        <dbReference type="SAM" id="SignalP"/>
    </source>
</evidence>
<dbReference type="InterPro" id="IPR039565">
    <property type="entry name" value="BamD-like"/>
</dbReference>
<dbReference type="RefSeq" id="WP_142531947.1">
    <property type="nucleotide sequence ID" value="NZ_FXTB01000001.1"/>
</dbReference>
<dbReference type="InterPro" id="IPR017689">
    <property type="entry name" value="BamD"/>
</dbReference>
<gene>
    <name evidence="6" type="ORF">SAMN06265379_101594</name>
</gene>
<evidence type="ECO:0000313" key="7">
    <source>
        <dbReference type="Proteomes" id="UP000319040"/>
    </source>
</evidence>
<accession>A0A521B1M0</accession>
<proteinExistence type="predicted"/>